<accession>A0A1J7JM70</accession>
<name>A0A1J7JM70_9PEZI</name>
<dbReference type="EMBL" id="KV875096">
    <property type="protein sequence ID" value="OIW30968.1"/>
    <property type="molecule type" value="Genomic_DNA"/>
</dbReference>
<dbReference type="AlphaFoldDB" id="A0A1J7JM70"/>
<dbReference type="InParanoid" id="A0A1J7JM70"/>
<proteinExistence type="predicted"/>
<reference evidence="1 2" key="1">
    <citation type="submission" date="2016-10" db="EMBL/GenBank/DDBJ databases">
        <title>Draft genome sequence of Coniochaeta ligniaria NRRL30616, a lignocellulolytic fungus for bioabatement of inhibitors in plant biomass hydrolysates.</title>
        <authorList>
            <consortium name="DOE Joint Genome Institute"/>
            <person name="Jimenez D.J."/>
            <person name="Hector R.E."/>
            <person name="Riley R."/>
            <person name="Sun H."/>
            <person name="Grigoriev I.V."/>
            <person name="Van Elsas J.D."/>
            <person name="Nichols N.N."/>
        </authorList>
    </citation>
    <scope>NUCLEOTIDE SEQUENCE [LARGE SCALE GENOMIC DNA]</scope>
    <source>
        <strain evidence="1 2">NRRL 30616</strain>
    </source>
</reference>
<dbReference type="Proteomes" id="UP000182658">
    <property type="component" value="Unassembled WGS sequence"/>
</dbReference>
<evidence type="ECO:0000313" key="1">
    <source>
        <dbReference type="EMBL" id="OIW30968.1"/>
    </source>
</evidence>
<organism evidence="1 2">
    <name type="scientific">Coniochaeta ligniaria NRRL 30616</name>
    <dbReference type="NCBI Taxonomy" id="1408157"/>
    <lineage>
        <taxon>Eukaryota</taxon>
        <taxon>Fungi</taxon>
        <taxon>Dikarya</taxon>
        <taxon>Ascomycota</taxon>
        <taxon>Pezizomycotina</taxon>
        <taxon>Sordariomycetes</taxon>
        <taxon>Sordariomycetidae</taxon>
        <taxon>Coniochaetales</taxon>
        <taxon>Coniochaetaceae</taxon>
        <taxon>Coniochaeta</taxon>
    </lineage>
</organism>
<gene>
    <name evidence="1" type="ORF">CONLIGDRAFT_643004</name>
</gene>
<evidence type="ECO:0000313" key="2">
    <source>
        <dbReference type="Proteomes" id="UP000182658"/>
    </source>
</evidence>
<protein>
    <submittedName>
        <fullName evidence="1">Uncharacterized protein</fullName>
    </submittedName>
</protein>
<keyword evidence="2" id="KW-1185">Reference proteome</keyword>
<sequence length="103" mass="10778">MSQAEASLADTRLHLQHQTETLNLAKANLAAITAKITSLSADGIPEALASARVLATEKRSGLSGLQTLQTTGQVAAALLEGATSLVKPWLTCRSRANGLRRLS</sequence>